<dbReference type="Proteomes" id="UP000621500">
    <property type="component" value="Unassembled WGS sequence"/>
</dbReference>
<dbReference type="NCBIfam" id="NF038403">
    <property type="entry name" value="perm_prefix_1"/>
    <property type="match status" value="1"/>
</dbReference>
<organism evidence="2 3">
    <name type="scientific">Plantactinospora mayteni</name>
    <dbReference type="NCBI Taxonomy" id="566021"/>
    <lineage>
        <taxon>Bacteria</taxon>
        <taxon>Bacillati</taxon>
        <taxon>Actinomycetota</taxon>
        <taxon>Actinomycetes</taxon>
        <taxon>Micromonosporales</taxon>
        <taxon>Micromonosporaceae</taxon>
        <taxon>Plantactinospora</taxon>
    </lineage>
</organism>
<feature type="transmembrane region" description="Helical" evidence="1">
    <location>
        <begin position="82"/>
        <end position="99"/>
    </location>
</feature>
<protein>
    <submittedName>
        <fullName evidence="2">Uncharacterized protein</fullName>
    </submittedName>
</protein>
<keyword evidence="1" id="KW-1133">Transmembrane helix</keyword>
<accession>A0ABQ4EMP9</accession>
<evidence type="ECO:0000313" key="3">
    <source>
        <dbReference type="Proteomes" id="UP000621500"/>
    </source>
</evidence>
<comment type="caution">
    <text evidence="2">The sequence shown here is derived from an EMBL/GenBank/DDBJ whole genome shotgun (WGS) entry which is preliminary data.</text>
</comment>
<feature type="transmembrane region" description="Helical" evidence="1">
    <location>
        <begin position="188"/>
        <end position="207"/>
    </location>
</feature>
<dbReference type="InterPro" id="IPR047928">
    <property type="entry name" value="Perm_prefix_1"/>
</dbReference>
<evidence type="ECO:0000256" key="1">
    <source>
        <dbReference type="SAM" id="Phobius"/>
    </source>
</evidence>
<dbReference type="RefSeq" id="WP_203857472.1">
    <property type="nucleotide sequence ID" value="NZ_BAAAZQ010000008.1"/>
</dbReference>
<evidence type="ECO:0000313" key="2">
    <source>
        <dbReference type="EMBL" id="GIG95925.1"/>
    </source>
</evidence>
<feature type="transmembrane region" description="Helical" evidence="1">
    <location>
        <begin position="119"/>
        <end position="139"/>
    </location>
</feature>
<gene>
    <name evidence="2" type="ORF">Pma05_24980</name>
</gene>
<keyword evidence="1" id="KW-0472">Membrane</keyword>
<keyword evidence="3" id="KW-1185">Reference proteome</keyword>
<keyword evidence="1" id="KW-0812">Transmembrane</keyword>
<sequence>MAAAIDGYLAELDRALRGPRRVKTGLLREARDSLVDATEAYVDLGLTPEVAARRAVDDFGEVSRIAPGYQAELALAQGRRTALLAFASLIVQPPIWHLVSWQAAEPDPLPGLAGVLDMLVSRLGTLAVVVALLAVWASGTGVRRLGANPRVIRLTGIFAFTAAATFSPIGLMLALFSPATGPMALARLPIALVVLILPMLLVALNGARCLTTARAATTAR</sequence>
<feature type="transmembrane region" description="Helical" evidence="1">
    <location>
        <begin position="151"/>
        <end position="176"/>
    </location>
</feature>
<proteinExistence type="predicted"/>
<name>A0ABQ4EMP9_9ACTN</name>
<dbReference type="EMBL" id="BONX01000012">
    <property type="protein sequence ID" value="GIG95925.1"/>
    <property type="molecule type" value="Genomic_DNA"/>
</dbReference>
<reference evidence="2 3" key="1">
    <citation type="submission" date="2021-01" db="EMBL/GenBank/DDBJ databases">
        <title>Whole genome shotgun sequence of Plantactinospora mayteni NBRC 109088.</title>
        <authorList>
            <person name="Komaki H."/>
            <person name="Tamura T."/>
        </authorList>
    </citation>
    <scope>NUCLEOTIDE SEQUENCE [LARGE SCALE GENOMIC DNA]</scope>
    <source>
        <strain evidence="2 3">NBRC 109088</strain>
    </source>
</reference>